<proteinExistence type="predicted"/>
<dbReference type="GO" id="GO:0032259">
    <property type="term" value="P:methylation"/>
    <property type="evidence" value="ECO:0007669"/>
    <property type="project" value="UniProtKB-KW"/>
</dbReference>
<evidence type="ECO:0000313" key="4">
    <source>
        <dbReference type="Proteomes" id="UP001165343"/>
    </source>
</evidence>
<organism evidence="3 4">
    <name type="scientific">Sphingomonas anseongensis</name>
    <dbReference type="NCBI Taxonomy" id="2908207"/>
    <lineage>
        <taxon>Bacteria</taxon>
        <taxon>Pseudomonadati</taxon>
        <taxon>Pseudomonadota</taxon>
        <taxon>Alphaproteobacteria</taxon>
        <taxon>Sphingomonadales</taxon>
        <taxon>Sphingomonadaceae</taxon>
        <taxon>Sphingomonas</taxon>
    </lineage>
</organism>
<dbReference type="Pfam" id="PF13489">
    <property type="entry name" value="Methyltransf_23"/>
    <property type="match status" value="1"/>
</dbReference>
<dbReference type="RefSeq" id="WP_249867679.1">
    <property type="nucleotide sequence ID" value="NZ_JAMGBC010000001.1"/>
</dbReference>
<keyword evidence="1 3" id="KW-0489">Methyltransferase</keyword>
<reference evidence="3" key="1">
    <citation type="submission" date="2022-05" db="EMBL/GenBank/DDBJ databases">
        <authorList>
            <person name="Jo J.-H."/>
            <person name="Im W.-T."/>
        </authorList>
    </citation>
    <scope>NUCLEOTIDE SEQUENCE</scope>
    <source>
        <strain evidence="3">RG327</strain>
    </source>
</reference>
<dbReference type="GO" id="GO:0008168">
    <property type="term" value="F:methyltransferase activity"/>
    <property type="evidence" value="ECO:0007669"/>
    <property type="project" value="UniProtKB-KW"/>
</dbReference>
<dbReference type="EMBL" id="JAMGBC010000001">
    <property type="protein sequence ID" value="MCL6678739.1"/>
    <property type="molecule type" value="Genomic_DNA"/>
</dbReference>
<gene>
    <name evidence="3" type="ORF">LZ519_05325</name>
</gene>
<dbReference type="PANTHER" id="PTHR13090">
    <property type="entry name" value="ARGININE-HYDROXYLASE NDUFAF5, MITOCHONDRIAL"/>
    <property type="match status" value="1"/>
</dbReference>
<protein>
    <submittedName>
        <fullName evidence="3">Class I SAM-dependent methyltransferase</fullName>
    </submittedName>
</protein>
<comment type="caution">
    <text evidence="3">The sequence shown here is derived from an EMBL/GenBank/DDBJ whole genome shotgun (WGS) entry which is preliminary data.</text>
</comment>
<dbReference type="InterPro" id="IPR029063">
    <property type="entry name" value="SAM-dependent_MTases_sf"/>
</dbReference>
<evidence type="ECO:0000256" key="2">
    <source>
        <dbReference type="ARBA" id="ARBA00022679"/>
    </source>
</evidence>
<keyword evidence="4" id="KW-1185">Reference proteome</keyword>
<dbReference type="InterPro" id="IPR050602">
    <property type="entry name" value="Malonyl-ACP_OMT"/>
</dbReference>
<dbReference type="Gene3D" id="3.40.50.150">
    <property type="entry name" value="Vaccinia Virus protein VP39"/>
    <property type="match status" value="1"/>
</dbReference>
<evidence type="ECO:0000313" key="3">
    <source>
        <dbReference type="EMBL" id="MCL6678739.1"/>
    </source>
</evidence>
<sequence length="263" mass="28446">MPSPPELFDLKLRSLRRDRAARTGVALFLYDRSFDDVLERLAGINRSFSSALLIGAPDPQWVQRLRNVTDSVIVIDPGAAFALASGGDRANEEELDLEPRTFDLIIAIGTLDTVNDLPGAMLRLRFLLKPDSLLIGAIAGGQTMPRLRSAMRAADAVSGAASPHIHPRIEPAALAQLLGAAGFAMPVVDVDRVSVAYRCLRTLVGDLRAMGATNLLTARSRRPLTRKAIEAAEADFTAAAEDGRTVETFEILHFAAWSPPERP</sequence>
<dbReference type="PANTHER" id="PTHR13090:SF1">
    <property type="entry name" value="ARGININE-HYDROXYLASE NDUFAF5, MITOCHONDRIAL"/>
    <property type="match status" value="1"/>
</dbReference>
<dbReference type="SUPFAM" id="SSF53335">
    <property type="entry name" value="S-adenosyl-L-methionine-dependent methyltransferases"/>
    <property type="match status" value="1"/>
</dbReference>
<keyword evidence="2" id="KW-0808">Transferase</keyword>
<accession>A0ABT0REP9</accession>
<evidence type="ECO:0000256" key="1">
    <source>
        <dbReference type="ARBA" id="ARBA00022603"/>
    </source>
</evidence>
<name>A0ABT0REP9_9SPHN</name>
<dbReference type="Proteomes" id="UP001165343">
    <property type="component" value="Unassembled WGS sequence"/>
</dbReference>